<comment type="caution">
    <text evidence="1">The sequence shown here is derived from an EMBL/GenBank/DDBJ whole genome shotgun (WGS) entry which is preliminary data.</text>
</comment>
<dbReference type="PANTHER" id="PTHR23108">
    <property type="entry name" value="METHYLTRANSFERASE-RELATED"/>
    <property type="match status" value="1"/>
</dbReference>
<sequence length="259" mass="28363">MELHAVRSEVTSELKALQDDQAEGGDAKSTPKPALFHNARVLELGCGVGLVSLVAASVGADTIATDSDVTALTICSRNAHGNRGGLQGGIRVRHLDWTVLPQLTAPEAAVPATFLWTEDDQDGMSKLDMIVCSDVFYDDELTELLLGGLHALMLRFPRARVFITAERRVVFSMYTLSEIALGYDTFQAHRCLHPSNQQESLSPSVAMCSNCGDEQAKERFIATNTPLDDIPHVFQYDRVSTLEMWEVKAVVTSRTDILV</sequence>
<dbReference type="InterPro" id="IPR038899">
    <property type="entry name" value="METTL22"/>
</dbReference>
<gene>
    <name evidence="1" type="ORF">Poli38472_008689</name>
</gene>
<dbReference type="Proteomes" id="UP000794436">
    <property type="component" value="Unassembled WGS sequence"/>
</dbReference>
<dbReference type="InterPro" id="IPR019410">
    <property type="entry name" value="Methyltransf_16"/>
</dbReference>
<protein>
    <recommendedName>
        <fullName evidence="3">Calmodulin-lysine N-methyltransferase</fullName>
    </recommendedName>
</protein>
<dbReference type="CDD" id="cd02440">
    <property type="entry name" value="AdoMet_MTases"/>
    <property type="match status" value="1"/>
</dbReference>
<keyword evidence="2" id="KW-1185">Reference proteome</keyword>
<dbReference type="InterPro" id="IPR029063">
    <property type="entry name" value="SAM-dependent_MTases_sf"/>
</dbReference>
<dbReference type="SUPFAM" id="SSF53335">
    <property type="entry name" value="S-adenosyl-L-methionine-dependent methyltransferases"/>
    <property type="match status" value="1"/>
</dbReference>
<dbReference type="GO" id="GO:0008276">
    <property type="term" value="F:protein methyltransferase activity"/>
    <property type="evidence" value="ECO:0007669"/>
    <property type="project" value="InterPro"/>
</dbReference>
<reference evidence="1" key="1">
    <citation type="submission" date="2019-03" db="EMBL/GenBank/DDBJ databases">
        <title>Long read genome sequence of the mycoparasitic Pythium oligandrum ATCC 38472 isolated from sugarbeet rhizosphere.</title>
        <authorList>
            <person name="Gaulin E."/>
        </authorList>
    </citation>
    <scope>NUCLEOTIDE SEQUENCE</scope>
    <source>
        <strain evidence="1">ATCC 38472_TT</strain>
    </source>
</reference>
<accession>A0A8K1FBE6</accession>
<organism evidence="1 2">
    <name type="scientific">Pythium oligandrum</name>
    <name type="common">Mycoparasitic fungus</name>
    <dbReference type="NCBI Taxonomy" id="41045"/>
    <lineage>
        <taxon>Eukaryota</taxon>
        <taxon>Sar</taxon>
        <taxon>Stramenopiles</taxon>
        <taxon>Oomycota</taxon>
        <taxon>Peronosporomycetes</taxon>
        <taxon>Pythiales</taxon>
        <taxon>Pythiaceae</taxon>
        <taxon>Pythium</taxon>
    </lineage>
</organism>
<dbReference type="Gene3D" id="3.40.50.150">
    <property type="entry name" value="Vaccinia Virus protein VP39"/>
    <property type="match status" value="1"/>
</dbReference>
<name>A0A8K1FBE6_PYTOL</name>
<dbReference type="EMBL" id="SPLM01000146">
    <property type="protein sequence ID" value="TMW56041.1"/>
    <property type="molecule type" value="Genomic_DNA"/>
</dbReference>
<dbReference type="OrthoDB" id="204058at2759"/>
<dbReference type="PANTHER" id="PTHR23108:SF0">
    <property type="entry name" value="METHYLTRANSFERASE-LIKE PROTEIN 22"/>
    <property type="match status" value="1"/>
</dbReference>
<evidence type="ECO:0000313" key="1">
    <source>
        <dbReference type="EMBL" id="TMW56041.1"/>
    </source>
</evidence>
<dbReference type="Pfam" id="PF10294">
    <property type="entry name" value="Methyltransf_16"/>
    <property type="match status" value="1"/>
</dbReference>
<dbReference type="AlphaFoldDB" id="A0A8K1FBE6"/>
<dbReference type="GO" id="GO:0005634">
    <property type="term" value="C:nucleus"/>
    <property type="evidence" value="ECO:0007669"/>
    <property type="project" value="TreeGrafter"/>
</dbReference>
<evidence type="ECO:0008006" key="3">
    <source>
        <dbReference type="Google" id="ProtNLM"/>
    </source>
</evidence>
<evidence type="ECO:0000313" key="2">
    <source>
        <dbReference type="Proteomes" id="UP000794436"/>
    </source>
</evidence>
<proteinExistence type="predicted"/>